<dbReference type="InterPro" id="IPR036597">
    <property type="entry name" value="Fido-like_dom_sf"/>
</dbReference>
<evidence type="ECO:0000256" key="1">
    <source>
        <dbReference type="PIRSR" id="PIRSR640198-1"/>
    </source>
</evidence>
<dbReference type="AlphaFoldDB" id="A0A8H3WFR2"/>
<keyword evidence="2" id="KW-0547">Nucleotide-binding</keyword>
<keyword evidence="2" id="KW-0067">ATP-binding</keyword>
<reference evidence="4 5" key="1">
    <citation type="submission" date="2019-12" db="EMBL/GenBank/DDBJ databases">
        <title>A genome sequence resource for the geographically widespread anthracnose pathogen Colletotrichum asianum.</title>
        <authorList>
            <person name="Meng Y."/>
        </authorList>
    </citation>
    <scope>NUCLEOTIDE SEQUENCE [LARGE SCALE GENOMIC DNA]</scope>
    <source>
        <strain evidence="4 5">ICMP 18580</strain>
    </source>
</reference>
<feature type="binding site" evidence="2">
    <location>
        <begin position="278"/>
        <end position="285"/>
    </location>
    <ligand>
        <name>ATP</name>
        <dbReference type="ChEBI" id="CHEBI:30616"/>
    </ligand>
</feature>
<dbReference type="OrthoDB" id="439046at2759"/>
<dbReference type="PANTHER" id="PTHR13504">
    <property type="entry name" value="FIDO DOMAIN-CONTAINING PROTEIN DDB_G0283145"/>
    <property type="match status" value="1"/>
</dbReference>
<dbReference type="InterPro" id="IPR040198">
    <property type="entry name" value="Fido_containing"/>
</dbReference>
<keyword evidence="5" id="KW-1185">Reference proteome</keyword>
<evidence type="ECO:0000313" key="4">
    <source>
        <dbReference type="EMBL" id="KAF0325002.1"/>
    </source>
</evidence>
<dbReference type="Pfam" id="PF02661">
    <property type="entry name" value="Fic"/>
    <property type="match status" value="1"/>
</dbReference>
<sequence>MYVKTLKHMREQLARKAKLKEIYAPFANLQKGSEEYERLANSGRVWEDYFQPSDSRRLGYVDLQQEFNGLLARIDDLRGRLPVLELARKLVPRYAQQSVMIEHNPLQVVDAVRIFEQLKFGQRFGPVGMLSMPSTKLPELAEPDKCSATVELRNHIIASQWIADNATAKLHTPGITETEMRDLAALSIKGTASEATAYGMAWGGPVPLGGYRTLPVAVRSSPLAVFPYPQEVPACVRRFFAWRDGQHAAGGGERQLLHPLILACQMTAYFVNVHPLPDGNGRVSRMIMQGYMARQGYLPAILRPESELERKEYIRMIRGACEGRPREFVATVLEAQLALVEGHLRRKSGDGRA</sequence>
<organism evidence="4 5">
    <name type="scientific">Colletotrichum asianum</name>
    <dbReference type="NCBI Taxonomy" id="702518"/>
    <lineage>
        <taxon>Eukaryota</taxon>
        <taxon>Fungi</taxon>
        <taxon>Dikarya</taxon>
        <taxon>Ascomycota</taxon>
        <taxon>Pezizomycotina</taxon>
        <taxon>Sordariomycetes</taxon>
        <taxon>Hypocreomycetidae</taxon>
        <taxon>Glomerellales</taxon>
        <taxon>Glomerellaceae</taxon>
        <taxon>Colletotrichum</taxon>
        <taxon>Colletotrichum gloeosporioides species complex</taxon>
    </lineage>
</organism>
<dbReference type="InterPro" id="IPR003812">
    <property type="entry name" value="Fido"/>
</dbReference>
<feature type="active site" evidence="1">
    <location>
        <position position="274"/>
    </location>
</feature>
<dbReference type="GO" id="GO:0005524">
    <property type="term" value="F:ATP binding"/>
    <property type="evidence" value="ECO:0007669"/>
    <property type="project" value="UniProtKB-KW"/>
</dbReference>
<dbReference type="SUPFAM" id="SSF140931">
    <property type="entry name" value="Fic-like"/>
    <property type="match status" value="1"/>
</dbReference>
<dbReference type="EMBL" id="WOWK01000039">
    <property type="protein sequence ID" value="KAF0325002.1"/>
    <property type="molecule type" value="Genomic_DNA"/>
</dbReference>
<accession>A0A8H3WFR2</accession>
<dbReference type="Gene3D" id="1.10.3290.10">
    <property type="entry name" value="Fido-like domain"/>
    <property type="match status" value="1"/>
</dbReference>
<proteinExistence type="predicted"/>
<evidence type="ECO:0000313" key="5">
    <source>
        <dbReference type="Proteomes" id="UP000434172"/>
    </source>
</evidence>
<name>A0A8H3WFR2_9PEZI</name>
<protein>
    <submittedName>
        <fullName evidence="4">Fic/DOC family protein</fullName>
    </submittedName>
</protein>
<feature type="domain" description="Fido" evidence="3">
    <location>
        <begin position="175"/>
        <end position="334"/>
    </location>
</feature>
<evidence type="ECO:0000256" key="2">
    <source>
        <dbReference type="PIRSR" id="PIRSR640198-2"/>
    </source>
</evidence>
<dbReference type="PROSITE" id="PS51459">
    <property type="entry name" value="FIDO"/>
    <property type="match status" value="1"/>
</dbReference>
<comment type="caution">
    <text evidence="4">The sequence shown here is derived from an EMBL/GenBank/DDBJ whole genome shotgun (WGS) entry which is preliminary data.</text>
</comment>
<dbReference type="PANTHER" id="PTHR13504:SF38">
    <property type="entry name" value="FIDO DOMAIN-CONTAINING PROTEIN"/>
    <property type="match status" value="1"/>
</dbReference>
<dbReference type="Proteomes" id="UP000434172">
    <property type="component" value="Unassembled WGS sequence"/>
</dbReference>
<gene>
    <name evidence="4" type="ORF">GQ607_007623</name>
</gene>
<evidence type="ECO:0000259" key="3">
    <source>
        <dbReference type="PROSITE" id="PS51459"/>
    </source>
</evidence>